<dbReference type="EMBL" id="QFCQ01000076">
    <property type="protein sequence ID" value="RDW12615.1"/>
    <property type="molecule type" value="Genomic_DNA"/>
</dbReference>
<evidence type="ECO:0000256" key="3">
    <source>
        <dbReference type="ARBA" id="ARBA00022519"/>
    </source>
</evidence>
<dbReference type="PANTHER" id="PTHR33362:SF4">
    <property type="entry name" value="2,3-DIKETO-L-GULONATE TRAP TRANSPORTER LARGE PERMEASE PROTEIN YIAN"/>
    <property type="match status" value="1"/>
</dbReference>
<feature type="transmembrane region" description="Helical" evidence="7">
    <location>
        <begin position="276"/>
        <end position="299"/>
    </location>
</feature>
<feature type="transmembrane region" description="Helical" evidence="7">
    <location>
        <begin position="97"/>
        <end position="116"/>
    </location>
</feature>
<dbReference type="PIRSF" id="PIRSF006066">
    <property type="entry name" value="HI0050"/>
    <property type="match status" value="1"/>
</dbReference>
<feature type="transmembrane region" description="Helical" evidence="7">
    <location>
        <begin position="402"/>
        <end position="425"/>
    </location>
</feature>
<feature type="transmembrane region" description="Helical" evidence="7">
    <location>
        <begin position="137"/>
        <end position="166"/>
    </location>
</feature>
<comment type="subunit">
    <text evidence="7">The complex comprises the extracytoplasmic solute receptor protein and the two transmembrane proteins.</text>
</comment>
<comment type="subcellular location">
    <subcellularLocation>
        <location evidence="1 7">Cell inner membrane</location>
        <topology evidence="1 7">Multi-pass membrane protein</topology>
    </subcellularLocation>
</comment>
<accession>A0A3D8PBL8</accession>
<feature type="transmembrane region" description="Helical" evidence="7">
    <location>
        <begin position="245"/>
        <end position="264"/>
    </location>
</feature>
<feature type="transmembrane region" description="Helical" evidence="7">
    <location>
        <begin position="6"/>
        <end position="36"/>
    </location>
</feature>
<comment type="caution">
    <text evidence="9">The sequence shown here is derived from an EMBL/GenBank/DDBJ whole genome shotgun (WGS) entry which is preliminary data.</text>
</comment>
<keyword evidence="7" id="KW-0813">Transport</keyword>
<feature type="domain" description="TRAP C4-dicarboxylate transport system permease DctM subunit" evidence="8">
    <location>
        <begin position="9"/>
        <end position="420"/>
    </location>
</feature>
<keyword evidence="6 7" id="KW-0472">Membrane</keyword>
<evidence type="ECO:0000313" key="10">
    <source>
        <dbReference type="Proteomes" id="UP000256679"/>
    </source>
</evidence>
<keyword evidence="2" id="KW-1003">Cell membrane</keyword>
<dbReference type="Proteomes" id="UP000256679">
    <property type="component" value="Unassembled WGS sequence"/>
</dbReference>
<dbReference type="AlphaFoldDB" id="A0A3D8PBL8"/>
<evidence type="ECO:0000259" key="8">
    <source>
        <dbReference type="Pfam" id="PF06808"/>
    </source>
</evidence>
<keyword evidence="10" id="KW-1185">Reference proteome</keyword>
<feature type="transmembrane region" description="Helical" evidence="7">
    <location>
        <begin position="319"/>
        <end position="352"/>
    </location>
</feature>
<feature type="transmembrane region" description="Helical" evidence="7">
    <location>
        <begin position="218"/>
        <end position="239"/>
    </location>
</feature>
<feature type="transmembrane region" description="Helical" evidence="7">
    <location>
        <begin position="178"/>
        <end position="198"/>
    </location>
</feature>
<dbReference type="RefSeq" id="WP_115756352.1">
    <property type="nucleotide sequence ID" value="NZ_QFCQ01000076.1"/>
</dbReference>
<feature type="transmembrane region" description="Helical" evidence="7">
    <location>
        <begin position="364"/>
        <end position="390"/>
    </location>
</feature>
<evidence type="ECO:0000256" key="2">
    <source>
        <dbReference type="ARBA" id="ARBA00022475"/>
    </source>
</evidence>
<evidence type="ECO:0000256" key="4">
    <source>
        <dbReference type="ARBA" id="ARBA00022692"/>
    </source>
</evidence>
<comment type="similarity">
    <text evidence="7">Belongs to the TRAP transporter large permease family.</text>
</comment>
<gene>
    <name evidence="9" type="ORF">DIE28_12620</name>
</gene>
<name>A0A3D8PBL8_9RHOB</name>
<evidence type="ECO:0000313" key="9">
    <source>
        <dbReference type="EMBL" id="RDW12615.1"/>
    </source>
</evidence>
<dbReference type="PANTHER" id="PTHR33362">
    <property type="entry name" value="SIALIC ACID TRAP TRANSPORTER PERMEASE PROTEIN SIAT-RELATED"/>
    <property type="match status" value="1"/>
</dbReference>
<evidence type="ECO:0000256" key="7">
    <source>
        <dbReference type="RuleBase" id="RU369079"/>
    </source>
</evidence>
<organism evidence="9 10">
    <name type="scientific">Paracoccus thiocyanatus</name>
    <dbReference type="NCBI Taxonomy" id="34006"/>
    <lineage>
        <taxon>Bacteria</taxon>
        <taxon>Pseudomonadati</taxon>
        <taxon>Pseudomonadota</taxon>
        <taxon>Alphaproteobacteria</taxon>
        <taxon>Rhodobacterales</taxon>
        <taxon>Paracoccaceae</taxon>
        <taxon>Paracoccus</taxon>
    </lineage>
</organism>
<dbReference type="Pfam" id="PF06808">
    <property type="entry name" value="DctM"/>
    <property type="match status" value="1"/>
</dbReference>
<sequence>MTLLSYSPVIALFVMFALRVPIALALLIATAIYFGFVNTFMPQEAMIQTMVASMESFPYLAIPFFTCAGVVFNYAGITTRLMKLAELLFGHMRGGMAQVNVALSAMMGGLSGSANADAAMQTKMIVPEMERLGYNRAFSTVVTAASACITPIIPPGIILILFALVADVSVARMFMAGFLPGLLLTVILMITVSIVSRYKGYAPSRDSRAGLKEIGMQLVRSVWALMLPFGIIMGLRFGVFTPTEAGAVAIVYALFVGAAVYRELKWSHLGTIVEESVVATAGVMFIICAANAFATYLTWEGIPAAFSSMLMSSIDSPIVFLLVVNLLLLFIGLFFEGGSAIILMTPLLLPVANQMGIDPVHFGIVMAVNLTIAGFTPPVGTMMFITIAIAKVRIEDYVRQAWPFFLALVFALLLLTLIPSISLLLPRLFL</sequence>
<dbReference type="GO" id="GO:0022857">
    <property type="term" value="F:transmembrane transporter activity"/>
    <property type="evidence" value="ECO:0007669"/>
    <property type="project" value="UniProtKB-UniRule"/>
</dbReference>
<evidence type="ECO:0000256" key="6">
    <source>
        <dbReference type="ARBA" id="ARBA00023136"/>
    </source>
</evidence>
<keyword evidence="3 7" id="KW-0997">Cell inner membrane</keyword>
<dbReference type="InterPro" id="IPR004681">
    <property type="entry name" value="TRAP_DctM"/>
</dbReference>
<evidence type="ECO:0000256" key="1">
    <source>
        <dbReference type="ARBA" id="ARBA00004429"/>
    </source>
</evidence>
<feature type="transmembrane region" description="Helical" evidence="7">
    <location>
        <begin position="57"/>
        <end position="77"/>
    </location>
</feature>
<keyword evidence="5 7" id="KW-1133">Transmembrane helix</keyword>
<proteinExistence type="inferred from homology"/>
<dbReference type="InterPro" id="IPR010656">
    <property type="entry name" value="DctM"/>
</dbReference>
<keyword evidence="4 7" id="KW-0812">Transmembrane</keyword>
<protein>
    <recommendedName>
        <fullName evidence="7">TRAP transporter large permease protein</fullName>
    </recommendedName>
</protein>
<reference evidence="9 10" key="1">
    <citation type="submission" date="2018-05" db="EMBL/GenBank/DDBJ databases">
        <title>Whole genome sequencing of Paracoccus thiocyanatus SST.</title>
        <authorList>
            <person name="Ghosh W."/>
            <person name="Rameez M.J."/>
            <person name="Roy C."/>
        </authorList>
    </citation>
    <scope>NUCLEOTIDE SEQUENCE [LARGE SCALE GENOMIC DNA]</scope>
    <source>
        <strain evidence="9 10">SST</strain>
    </source>
</reference>
<dbReference type="NCBIfam" id="TIGR00786">
    <property type="entry name" value="dctM"/>
    <property type="match status" value="1"/>
</dbReference>
<evidence type="ECO:0000256" key="5">
    <source>
        <dbReference type="ARBA" id="ARBA00022989"/>
    </source>
</evidence>
<comment type="function">
    <text evidence="7">Part of the tripartite ATP-independent periplasmic (TRAP) transport system.</text>
</comment>
<dbReference type="GO" id="GO:0005886">
    <property type="term" value="C:plasma membrane"/>
    <property type="evidence" value="ECO:0007669"/>
    <property type="project" value="UniProtKB-SubCell"/>
</dbReference>